<organism evidence="2 3">
    <name type="scientific">Bifidobacterium adolescentis</name>
    <dbReference type="NCBI Taxonomy" id="1680"/>
    <lineage>
        <taxon>Bacteria</taxon>
        <taxon>Bacillati</taxon>
        <taxon>Actinomycetota</taxon>
        <taxon>Actinomycetes</taxon>
        <taxon>Bifidobacteriales</taxon>
        <taxon>Bifidobacteriaceae</taxon>
        <taxon>Bifidobacterium</taxon>
    </lineage>
</organism>
<dbReference type="EMBL" id="WDLT01000012">
    <property type="protein sequence ID" value="KAB5744340.1"/>
    <property type="molecule type" value="Genomic_DNA"/>
</dbReference>
<keyword evidence="1" id="KW-1133">Transmembrane helix</keyword>
<reference evidence="2 3" key="1">
    <citation type="journal article" date="2019" name="Nat. Med.">
        <title>A library of human gut bacterial isolates paired with longitudinal multiomics data enables mechanistic microbiome research.</title>
        <authorList>
            <person name="Poyet M."/>
            <person name="Groussin M."/>
            <person name="Gibbons S.M."/>
            <person name="Avila-Pacheco J."/>
            <person name="Jiang X."/>
            <person name="Kearney S.M."/>
            <person name="Perrotta A.R."/>
            <person name="Berdy B."/>
            <person name="Zhao S."/>
            <person name="Lieberman T.D."/>
            <person name="Swanson P.K."/>
            <person name="Smith M."/>
            <person name="Roesemann S."/>
            <person name="Alexander J.E."/>
            <person name="Rich S.A."/>
            <person name="Livny J."/>
            <person name="Vlamakis H."/>
            <person name="Clish C."/>
            <person name="Bullock K."/>
            <person name="Deik A."/>
            <person name="Scott J."/>
            <person name="Pierce K.A."/>
            <person name="Xavier R.J."/>
            <person name="Alm E.J."/>
        </authorList>
    </citation>
    <scope>NUCLEOTIDE SEQUENCE [LARGE SCALE GENOMIC DNA]</scope>
    <source>
        <strain evidence="2 3">BIOML-A190</strain>
    </source>
</reference>
<keyword evidence="1" id="KW-0472">Membrane</keyword>
<feature type="transmembrane region" description="Helical" evidence="1">
    <location>
        <begin position="56"/>
        <end position="79"/>
    </location>
</feature>
<dbReference type="Proteomes" id="UP000437631">
    <property type="component" value="Unassembled WGS sequence"/>
</dbReference>
<dbReference type="AlphaFoldDB" id="A0A7J5MW46"/>
<protein>
    <submittedName>
        <fullName evidence="2">Uncharacterized protein</fullName>
    </submittedName>
</protein>
<accession>A0A7J5MW46</accession>
<keyword evidence="1" id="KW-0812">Transmembrane</keyword>
<evidence type="ECO:0000313" key="3">
    <source>
        <dbReference type="Proteomes" id="UP000437631"/>
    </source>
</evidence>
<comment type="caution">
    <text evidence="2">The sequence shown here is derived from an EMBL/GenBank/DDBJ whole genome shotgun (WGS) entry which is preliminary data.</text>
</comment>
<gene>
    <name evidence="2" type="ORF">GA752_08920</name>
</gene>
<name>A0A7J5MW46_BIFAD</name>
<proteinExistence type="predicted"/>
<sequence length="182" mass="19297">MTDDSLESVAAHGIRVRGPMGLVPRWSYAEPPEFGRLIADGAEDGRRWAARRARRGVAAVLSAVLLLSAAVGGGCMVLSARARTLGAERAAVEECSDALGRLSALESRAMKARRRMDDAVSRLDQSYDLDRLVPLSATRPPEVPALSCSADPAKAAARADRAAKGLSDWLKPVEAALNPARP</sequence>
<evidence type="ECO:0000313" key="2">
    <source>
        <dbReference type="EMBL" id="KAB5744340.1"/>
    </source>
</evidence>
<evidence type="ECO:0000256" key="1">
    <source>
        <dbReference type="SAM" id="Phobius"/>
    </source>
</evidence>